<reference evidence="2 3" key="1">
    <citation type="submission" date="2019-05" db="EMBL/GenBank/DDBJ databases">
        <title>Another draft genome of Portunus trituberculatus and its Hox gene families provides insights of decapod evolution.</title>
        <authorList>
            <person name="Jeong J.-H."/>
            <person name="Song I."/>
            <person name="Kim S."/>
            <person name="Choi T."/>
            <person name="Kim D."/>
            <person name="Ryu S."/>
            <person name="Kim W."/>
        </authorList>
    </citation>
    <scope>NUCLEOTIDE SEQUENCE [LARGE SCALE GENOMIC DNA]</scope>
    <source>
        <tissue evidence="2">Muscle</tissue>
    </source>
</reference>
<gene>
    <name evidence="2" type="ORF">E2C01_049153</name>
</gene>
<feature type="region of interest" description="Disordered" evidence="1">
    <location>
        <begin position="1"/>
        <end position="20"/>
    </location>
</feature>
<organism evidence="2 3">
    <name type="scientific">Portunus trituberculatus</name>
    <name type="common">Swimming crab</name>
    <name type="synonym">Neptunus trituberculatus</name>
    <dbReference type="NCBI Taxonomy" id="210409"/>
    <lineage>
        <taxon>Eukaryota</taxon>
        <taxon>Metazoa</taxon>
        <taxon>Ecdysozoa</taxon>
        <taxon>Arthropoda</taxon>
        <taxon>Crustacea</taxon>
        <taxon>Multicrustacea</taxon>
        <taxon>Malacostraca</taxon>
        <taxon>Eumalacostraca</taxon>
        <taxon>Eucarida</taxon>
        <taxon>Decapoda</taxon>
        <taxon>Pleocyemata</taxon>
        <taxon>Brachyura</taxon>
        <taxon>Eubrachyura</taxon>
        <taxon>Portunoidea</taxon>
        <taxon>Portunidae</taxon>
        <taxon>Portuninae</taxon>
        <taxon>Portunus</taxon>
    </lineage>
</organism>
<evidence type="ECO:0000313" key="2">
    <source>
        <dbReference type="EMBL" id="MPC55221.1"/>
    </source>
</evidence>
<evidence type="ECO:0000256" key="1">
    <source>
        <dbReference type="SAM" id="MobiDB-lite"/>
    </source>
</evidence>
<sequence>MDNPTSINRSERHQVSPVQHSLSRPRLLNCRLVTTDGLLVTAFSPCTRREDVGGWDGRGTCMLLCKLKRQVKSGSRNVGGGRRRQVLCLRAPGVACLHVQPSLEILSRCSLCDVSVLEAVQGVNESVWEDEGRC</sequence>
<name>A0A5B7G5F3_PORTR</name>
<proteinExistence type="predicted"/>
<accession>A0A5B7G5F3</accession>
<evidence type="ECO:0000313" key="3">
    <source>
        <dbReference type="Proteomes" id="UP000324222"/>
    </source>
</evidence>
<dbReference type="EMBL" id="VSRR010012989">
    <property type="protein sequence ID" value="MPC55221.1"/>
    <property type="molecule type" value="Genomic_DNA"/>
</dbReference>
<comment type="caution">
    <text evidence="2">The sequence shown here is derived from an EMBL/GenBank/DDBJ whole genome shotgun (WGS) entry which is preliminary data.</text>
</comment>
<dbReference type="Proteomes" id="UP000324222">
    <property type="component" value="Unassembled WGS sequence"/>
</dbReference>
<protein>
    <submittedName>
        <fullName evidence="2">Uncharacterized protein</fullName>
    </submittedName>
</protein>
<dbReference type="AlphaFoldDB" id="A0A5B7G5F3"/>
<keyword evidence="3" id="KW-1185">Reference proteome</keyword>